<feature type="non-terminal residue" evidence="3">
    <location>
        <position position="202"/>
    </location>
</feature>
<organism evidence="3">
    <name type="scientific">Clastoptera arizonana</name>
    <name type="common">Arizona spittle bug</name>
    <dbReference type="NCBI Taxonomy" id="38151"/>
    <lineage>
        <taxon>Eukaryota</taxon>
        <taxon>Metazoa</taxon>
        <taxon>Ecdysozoa</taxon>
        <taxon>Arthropoda</taxon>
        <taxon>Hexapoda</taxon>
        <taxon>Insecta</taxon>
        <taxon>Pterygota</taxon>
        <taxon>Neoptera</taxon>
        <taxon>Paraneoptera</taxon>
        <taxon>Hemiptera</taxon>
        <taxon>Auchenorrhyncha</taxon>
        <taxon>Cercopoidea</taxon>
        <taxon>Clastopteridae</taxon>
        <taxon>Clastoptera</taxon>
    </lineage>
</organism>
<accession>A0A1B6E6H6</accession>
<dbReference type="GO" id="GO:0004775">
    <property type="term" value="F:succinate-CoA ligase (ADP-forming) activity"/>
    <property type="evidence" value="ECO:0007669"/>
    <property type="project" value="TreeGrafter"/>
</dbReference>
<protein>
    <recommendedName>
        <fullName evidence="2">ATP-citrate synthase/succinyl-CoA ligase C-terminal domain-containing protein</fullName>
    </recommendedName>
</protein>
<dbReference type="Gene3D" id="3.40.50.261">
    <property type="entry name" value="Succinyl-CoA synthetase domains"/>
    <property type="match status" value="1"/>
</dbReference>
<gene>
    <name evidence="3" type="ORF">g.98</name>
</gene>
<evidence type="ECO:0000313" key="3">
    <source>
        <dbReference type="EMBL" id="JAS33531.1"/>
    </source>
</evidence>
<proteinExistence type="predicted"/>
<dbReference type="InterPro" id="IPR017866">
    <property type="entry name" value="Succ-CoA_synthase_bsu_CS"/>
</dbReference>
<feature type="domain" description="ATP-citrate synthase/succinyl-CoA ligase C-terminal" evidence="2">
    <location>
        <begin position="107"/>
        <end position="198"/>
    </location>
</feature>
<feature type="non-terminal residue" evidence="3">
    <location>
        <position position="1"/>
    </location>
</feature>
<dbReference type="PANTHER" id="PTHR11815">
    <property type="entry name" value="SUCCINYL-COA SYNTHETASE BETA CHAIN"/>
    <property type="match status" value="1"/>
</dbReference>
<reference evidence="3" key="1">
    <citation type="submission" date="2015-12" db="EMBL/GenBank/DDBJ databases">
        <title>De novo transcriptome assembly of four potential Pierce s Disease insect vectors from Arizona vineyards.</title>
        <authorList>
            <person name="Tassone E.E."/>
        </authorList>
    </citation>
    <scope>NUCLEOTIDE SEQUENCE</scope>
</reference>
<dbReference type="PANTHER" id="PTHR11815:SF10">
    <property type="entry name" value="SUCCINATE--COA LIGASE [GDP-FORMING] SUBUNIT BETA, MITOCHONDRIAL"/>
    <property type="match status" value="1"/>
</dbReference>
<dbReference type="AlphaFoldDB" id="A0A1B6E6H6"/>
<dbReference type="GO" id="GO:0006104">
    <property type="term" value="P:succinyl-CoA metabolic process"/>
    <property type="evidence" value="ECO:0007669"/>
    <property type="project" value="TreeGrafter"/>
</dbReference>
<dbReference type="InterPro" id="IPR016102">
    <property type="entry name" value="Succinyl-CoA_synth-like"/>
</dbReference>
<dbReference type="GO" id="GO:0006099">
    <property type="term" value="P:tricarboxylic acid cycle"/>
    <property type="evidence" value="ECO:0007669"/>
    <property type="project" value="TreeGrafter"/>
</dbReference>
<evidence type="ECO:0000259" key="2">
    <source>
        <dbReference type="Pfam" id="PF00549"/>
    </source>
</evidence>
<dbReference type="FunFam" id="3.40.50.261:FF:000001">
    <property type="entry name" value="Succinate--CoA ligase [ADP-forming] subunit beta"/>
    <property type="match status" value="1"/>
</dbReference>
<dbReference type="InterPro" id="IPR005811">
    <property type="entry name" value="SUCC_ACL_C"/>
</dbReference>
<sequence>KKILNLLKKEIKIKNKLLINNFNNQILLLYKVFINNDMNLLEINPFALTKKKFICLDVKIELDDNSKFRNKKIFKKYENNNYKNKYEYKANKLGMSYVSLNGNIACLVNGAGLAMATMDMIKLFGGKPSNFLDIGGNSNIKNIKKALKLIINNKKNKALLINIFGGIIKCDIIANALINVLKKNKNKIPIVIRLSGTNDIIA</sequence>
<dbReference type="GO" id="GO:0042709">
    <property type="term" value="C:succinate-CoA ligase complex"/>
    <property type="evidence" value="ECO:0007669"/>
    <property type="project" value="TreeGrafter"/>
</dbReference>
<dbReference type="Gene3D" id="3.30.470.20">
    <property type="entry name" value="ATP-grasp fold, B domain"/>
    <property type="match status" value="1"/>
</dbReference>
<dbReference type="GO" id="GO:0000166">
    <property type="term" value="F:nucleotide binding"/>
    <property type="evidence" value="ECO:0007669"/>
    <property type="project" value="UniProtKB-KW"/>
</dbReference>
<dbReference type="SUPFAM" id="SSF56059">
    <property type="entry name" value="Glutathione synthetase ATP-binding domain-like"/>
    <property type="match status" value="1"/>
</dbReference>
<name>A0A1B6E6H6_9HEMI</name>
<dbReference type="Pfam" id="PF00549">
    <property type="entry name" value="Ligase_CoA"/>
    <property type="match status" value="1"/>
</dbReference>
<evidence type="ECO:0000256" key="1">
    <source>
        <dbReference type="ARBA" id="ARBA00022741"/>
    </source>
</evidence>
<dbReference type="SUPFAM" id="SSF52210">
    <property type="entry name" value="Succinyl-CoA synthetase domains"/>
    <property type="match status" value="1"/>
</dbReference>
<dbReference type="PROSITE" id="PS01217">
    <property type="entry name" value="SUCCINYL_COA_LIG_3"/>
    <property type="match status" value="1"/>
</dbReference>
<dbReference type="EMBL" id="GEDC01003767">
    <property type="protein sequence ID" value="JAS33531.1"/>
    <property type="molecule type" value="Transcribed_RNA"/>
</dbReference>
<keyword evidence="1" id="KW-0547">Nucleotide-binding</keyword>